<dbReference type="FunFam" id="1.20.910.10:FF:000001">
    <property type="entry name" value="Heme oxygenase 1"/>
    <property type="match status" value="1"/>
</dbReference>
<dbReference type="Gene3D" id="1.20.910.10">
    <property type="entry name" value="Heme oxygenase-like"/>
    <property type="match status" value="1"/>
</dbReference>
<dbReference type="CDD" id="cd19165">
    <property type="entry name" value="HemeO"/>
    <property type="match status" value="1"/>
</dbReference>
<dbReference type="GO" id="GO:0006979">
    <property type="term" value="P:response to oxidative stress"/>
    <property type="evidence" value="ECO:0007669"/>
    <property type="project" value="TreeGrafter"/>
</dbReference>
<name>A0AAV2LKD6_KNICA</name>
<evidence type="ECO:0000313" key="10">
    <source>
        <dbReference type="EMBL" id="CAL1601585.1"/>
    </source>
</evidence>
<comment type="similarity">
    <text evidence="2">Belongs to the heme oxygenase family.</text>
</comment>
<dbReference type="GO" id="GO:0046872">
    <property type="term" value="F:metal ion binding"/>
    <property type="evidence" value="ECO:0007669"/>
    <property type="project" value="UniProtKB-KW"/>
</dbReference>
<dbReference type="GO" id="GO:0004392">
    <property type="term" value="F:heme oxygenase (decyclizing) activity"/>
    <property type="evidence" value="ECO:0007669"/>
    <property type="project" value="UniProtKB-EC"/>
</dbReference>
<evidence type="ECO:0000256" key="6">
    <source>
        <dbReference type="ARBA" id="ARBA00022824"/>
    </source>
</evidence>
<dbReference type="EC" id="1.14.14.18" evidence="3"/>
<dbReference type="GO" id="GO:0006788">
    <property type="term" value="P:heme oxidation"/>
    <property type="evidence" value="ECO:0007669"/>
    <property type="project" value="InterPro"/>
</dbReference>
<dbReference type="PROSITE" id="PS00593">
    <property type="entry name" value="HEME_OXYGENASE"/>
    <property type="match status" value="1"/>
</dbReference>
<keyword evidence="6" id="KW-0256">Endoplasmic reticulum</keyword>
<keyword evidence="4" id="KW-0349">Heme</keyword>
<dbReference type="PANTHER" id="PTHR10720:SF1">
    <property type="entry name" value="HEME OXYGENASE 1"/>
    <property type="match status" value="1"/>
</dbReference>
<evidence type="ECO:0000256" key="7">
    <source>
        <dbReference type="ARBA" id="ARBA00023002"/>
    </source>
</evidence>
<accession>A0AAV2LKD6</accession>
<dbReference type="GO" id="GO:0005783">
    <property type="term" value="C:endoplasmic reticulum"/>
    <property type="evidence" value="ECO:0007669"/>
    <property type="project" value="UniProtKB-SubCell"/>
</dbReference>
<organism evidence="10 11">
    <name type="scientific">Knipowitschia caucasica</name>
    <name type="common">Caucasian dwarf goby</name>
    <name type="synonym">Pomatoschistus caucasicus</name>
    <dbReference type="NCBI Taxonomy" id="637954"/>
    <lineage>
        <taxon>Eukaryota</taxon>
        <taxon>Metazoa</taxon>
        <taxon>Chordata</taxon>
        <taxon>Craniata</taxon>
        <taxon>Vertebrata</taxon>
        <taxon>Euteleostomi</taxon>
        <taxon>Actinopterygii</taxon>
        <taxon>Neopterygii</taxon>
        <taxon>Teleostei</taxon>
        <taxon>Neoteleostei</taxon>
        <taxon>Acanthomorphata</taxon>
        <taxon>Gobiaria</taxon>
        <taxon>Gobiiformes</taxon>
        <taxon>Gobioidei</taxon>
        <taxon>Gobiidae</taxon>
        <taxon>Gobiinae</taxon>
        <taxon>Knipowitschia</taxon>
    </lineage>
</organism>
<dbReference type="AlphaFoldDB" id="A0AAV2LKD6"/>
<evidence type="ECO:0000256" key="8">
    <source>
        <dbReference type="ARBA" id="ARBA00023004"/>
    </source>
</evidence>
<dbReference type="InterPro" id="IPR018207">
    <property type="entry name" value="Haem_oxygenase_CS"/>
</dbReference>
<evidence type="ECO:0000256" key="2">
    <source>
        <dbReference type="ARBA" id="ARBA00006134"/>
    </source>
</evidence>
<protein>
    <recommendedName>
        <fullName evidence="3">heme oxygenase (biliverdin-producing)</fullName>
        <ecNumber evidence="3">1.14.14.18</ecNumber>
    </recommendedName>
</protein>
<dbReference type="GO" id="GO:0020037">
    <property type="term" value="F:heme binding"/>
    <property type="evidence" value="ECO:0007669"/>
    <property type="project" value="TreeGrafter"/>
</dbReference>
<proteinExistence type="inferred from homology"/>
<keyword evidence="7" id="KW-0560">Oxidoreductase</keyword>
<comment type="subcellular location">
    <subcellularLocation>
        <location evidence="1">Endoplasmic reticulum</location>
    </subcellularLocation>
</comment>
<dbReference type="Pfam" id="PF01126">
    <property type="entry name" value="Heme_oxygenase"/>
    <property type="match status" value="1"/>
</dbReference>
<evidence type="ECO:0000256" key="3">
    <source>
        <dbReference type="ARBA" id="ARBA00012360"/>
    </source>
</evidence>
<feature type="transmembrane region" description="Helical" evidence="9">
    <location>
        <begin position="279"/>
        <end position="299"/>
    </location>
</feature>
<evidence type="ECO:0000256" key="4">
    <source>
        <dbReference type="ARBA" id="ARBA00022617"/>
    </source>
</evidence>
<dbReference type="InterPro" id="IPR016053">
    <property type="entry name" value="Haem_Oase-like"/>
</dbReference>
<dbReference type="EMBL" id="OZ035825">
    <property type="protein sequence ID" value="CAL1601585.1"/>
    <property type="molecule type" value="Genomic_DNA"/>
</dbReference>
<reference evidence="10 11" key="1">
    <citation type="submission" date="2024-04" db="EMBL/GenBank/DDBJ databases">
        <authorList>
            <person name="Waldvogel A.-M."/>
            <person name="Schoenle A."/>
        </authorList>
    </citation>
    <scope>NUCLEOTIDE SEQUENCE [LARGE SCALE GENOMIC DNA]</scope>
</reference>
<evidence type="ECO:0000256" key="1">
    <source>
        <dbReference type="ARBA" id="ARBA00004240"/>
    </source>
</evidence>
<evidence type="ECO:0000256" key="9">
    <source>
        <dbReference type="SAM" id="Phobius"/>
    </source>
</evidence>
<keyword evidence="8" id="KW-0408">Iron</keyword>
<keyword evidence="9" id="KW-0812">Transmembrane</keyword>
<dbReference type="InterPro" id="IPR002051">
    <property type="entry name" value="Haem_Oase"/>
</dbReference>
<dbReference type="Proteomes" id="UP001497482">
    <property type="component" value="Chromosome 3"/>
</dbReference>
<evidence type="ECO:0000256" key="5">
    <source>
        <dbReference type="ARBA" id="ARBA00022723"/>
    </source>
</evidence>
<sequence>MIDAGHLLLDLLLRRPQLLQQNYLELETMETDKKLLSSPELLPERDLSELIKTATKDSHTRAENTELMLSFQRGRVSLPQYKLLLCSLHEIYTALEQEMDKNSDHPSVAPIYFPSELARLEAIEKDLAYFYGPEWRQKIEIPEATKRYSHRLRQIGADNPELLVAHAYTRYLGDLSGGQVLGRIAQKSMGLKGSEGLSFFAFPGVSSPNLFKQLYRSRMNSIELTEEERGRVLEEAILAFELNIQVFDGLQAMLSHPQDMELKSIKKIDARQSSSIVPLLRMFVGFFVAFVTVTLGVYVF</sequence>
<dbReference type="PANTHER" id="PTHR10720">
    <property type="entry name" value="HEME OXYGENASE"/>
    <property type="match status" value="1"/>
</dbReference>
<keyword evidence="5" id="KW-0479">Metal-binding</keyword>
<keyword evidence="11" id="KW-1185">Reference proteome</keyword>
<keyword evidence="9" id="KW-1133">Transmembrane helix</keyword>
<evidence type="ECO:0000313" key="11">
    <source>
        <dbReference type="Proteomes" id="UP001497482"/>
    </source>
</evidence>
<keyword evidence="9" id="KW-0472">Membrane</keyword>
<dbReference type="SUPFAM" id="SSF48613">
    <property type="entry name" value="Heme oxygenase-like"/>
    <property type="match status" value="1"/>
</dbReference>
<dbReference type="PRINTS" id="PR00088">
    <property type="entry name" value="HAEMOXYGNASE"/>
</dbReference>
<dbReference type="GO" id="GO:0042167">
    <property type="term" value="P:heme catabolic process"/>
    <property type="evidence" value="ECO:0007669"/>
    <property type="project" value="TreeGrafter"/>
</dbReference>
<dbReference type="InterPro" id="IPR016084">
    <property type="entry name" value="Haem_Oase-like_multi-hlx"/>
</dbReference>
<gene>
    <name evidence="10" type="ORF">KC01_LOCUS29520</name>
</gene>